<evidence type="ECO:0000313" key="3">
    <source>
        <dbReference type="Proteomes" id="UP000321379"/>
    </source>
</evidence>
<dbReference type="InterPro" id="IPR046704">
    <property type="entry name" value="DUF6777"/>
</dbReference>
<organism evidence="2 3">
    <name type="scientific">Lacisediminihabitans profunda</name>
    <dbReference type="NCBI Taxonomy" id="2594790"/>
    <lineage>
        <taxon>Bacteria</taxon>
        <taxon>Bacillati</taxon>
        <taxon>Actinomycetota</taxon>
        <taxon>Actinomycetes</taxon>
        <taxon>Micrococcales</taxon>
        <taxon>Microbacteriaceae</taxon>
        <taxon>Lacisediminihabitans</taxon>
    </lineage>
</organism>
<keyword evidence="3" id="KW-1185">Reference proteome</keyword>
<protein>
    <recommendedName>
        <fullName evidence="1">DUF6777 domain-containing protein</fullName>
    </recommendedName>
</protein>
<feature type="domain" description="DUF6777" evidence="1">
    <location>
        <begin position="86"/>
        <end position="242"/>
    </location>
</feature>
<dbReference type="Proteomes" id="UP000321379">
    <property type="component" value="Unassembled WGS sequence"/>
</dbReference>
<dbReference type="AlphaFoldDB" id="A0A5C8UUY2"/>
<dbReference type="EMBL" id="VRMG01000004">
    <property type="protein sequence ID" value="TXN32121.1"/>
    <property type="molecule type" value="Genomic_DNA"/>
</dbReference>
<name>A0A5C8UUY2_9MICO</name>
<sequence length="671" mass="67398">MSSRWAVVITVCVAVIAVSAAVIVVVGSQAVAPVTLVPASSPGPNPFTDSVATGPAVNVAANTLAENNALRKTLPSDQRAHMLVATGTAPGLYGGSGDQHVCDPQKLVAFLAQHHVKAVAWAGVLGIAVKDIASYVTKLTPVLLTSDTLVENHGFRGGVAFSELSVLQAGTAVMVDSTGTPRVKCNCGNPLTPPTLITLSTATIRGTVWPGYAPAGVTAVRPGRPASTLTLVDVGTGRTYEQSTEAGAGLWVAAENANEQQTTIVTSSDGRLWNPAGVIPSHGDGVPVLAWGNGTWIAEVGSLSGSTLLESTDLHAWNLAATVPDPISAVAYGNGRWTAVGALASSPGIPAAVVWGSADGVHWDQVASSSVSNSVFTGSLGSVAYGDGQWIAVGSPAMNTSGLTTYTSSDGINWANGGTISGGTISGWTLGQIAYGAGQWTLADDTWADSQANSVGDRVVVAVSKDGRSWAVGDPIVPADTAVGGVAYGNGKWLAAAVDMTTGGSTNGESTFFSSGDAKTWSPTVHVTQTVVALAFGSVSSAAGTPAPTPSSTAGANIGAAFAGTWETHMGSLVIDASGTGHMNYVDLSLCSSCSIVDAPRSTLDFVLTSVAQGVATGHVTASSDPNGYAVSAPVQVSLSAGTPGQILNISIAGQLFFPLCNNTSVGQCGA</sequence>
<proteinExistence type="predicted"/>
<evidence type="ECO:0000259" key="1">
    <source>
        <dbReference type="Pfam" id="PF20568"/>
    </source>
</evidence>
<gene>
    <name evidence="2" type="ORF">FVP33_04190</name>
</gene>
<dbReference type="Pfam" id="PF20568">
    <property type="entry name" value="DUF6777"/>
    <property type="match status" value="1"/>
</dbReference>
<accession>A0A5C8UUY2</accession>
<dbReference type="RefSeq" id="WP_147782371.1">
    <property type="nucleotide sequence ID" value="NZ_VRMG01000004.1"/>
</dbReference>
<reference evidence="2 3" key="1">
    <citation type="submission" date="2019-08" db="EMBL/GenBank/DDBJ databases">
        <title>Bacterial whole genome sequence for Glaciihabitans sp. CHu50b-6-2.</title>
        <authorList>
            <person name="Jin L."/>
        </authorList>
    </citation>
    <scope>NUCLEOTIDE SEQUENCE [LARGE SCALE GENOMIC DNA]</scope>
    <source>
        <strain evidence="2 3">CHu50b-6-2</strain>
    </source>
</reference>
<comment type="caution">
    <text evidence="2">The sequence shown here is derived from an EMBL/GenBank/DDBJ whole genome shotgun (WGS) entry which is preliminary data.</text>
</comment>
<evidence type="ECO:0000313" key="2">
    <source>
        <dbReference type="EMBL" id="TXN32121.1"/>
    </source>
</evidence>